<dbReference type="InterPro" id="IPR015421">
    <property type="entry name" value="PyrdxlP-dep_Trfase_major"/>
</dbReference>
<keyword evidence="4" id="KW-1185">Reference proteome</keyword>
<comment type="caution">
    <text evidence="3">The sequence shown here is derived from an EMBL/GenBank/DDBJ whole genome shotgun (WGS) entry which is preliminary data.</text>
</comment>
<accession>A0A1R0GZJ1</accession>
<dbReference type="PANTHER" id="PTHR43795">
    <property type="entry name" value="BIFUNCTIONAL ASPARTATE AMINOTRANSFERASE AND GLUTAMATE/ASPARTATE-PREPHENATE AMINOTRANSFERASE-RELATED"/>
    <property type="match status" value="1"/>
</dbReference>
<sequence>MTRELFLSNSTIENISNKDSSFAASLKAMKDVYHPVKNPSGVLNLGVALNVLQEDILYNKDLEYGNACGSEELRYVASMIINKYFNPSNIVNSSQLIITNGLNSAIDKLSSVICNPGDAVLISEPYHAPFVDIVNLVAKAVVHGVPVPPCEIQSPSQVNYYESKYRELSRLGITVKMIILCNPHNPTGKVYSRAALEAILRFANKYDIYVIFDEIYALSVYRSPTENIINLIDTPNGYFNDLYTFESVLSFDNLDELIDPRLIVVVHGTSKDFCMHGFKVGWIISPFNPDIIKALTKISPFSYISALTDRIVTSILSDAEFIDYFIKTVNYNLYQNYIKTTTFLDKKGIFYIPAQAGLFIMVDIKPFLLIWKNNHLKTNESMLKSTKDLTFEDEQQLWIASIERGRIYYSPGVNFKAHEPGWIRLVFSQPWDSLKLGLERLIEFFENDSSIYLGASI</sequence>
<dbReference type="AlphaFoldDB" id="A0A1R0GZJ1"/>
<dbReference type="GO" id="GO:0008483">
    <property type="term" value="F:transaminase activity"/>
    <property type="evidence" value="ECO:0007669"/>
    <property type="project" value="TreeGrafter"/>
</dbReference>
<dbReference type="PANTHER" id="PTHR43795:SF39">
    <property type="entry name" value="AMINOTRANSFERASE CLASS I_CLASSII DOMAIN-CONTAINING PROTEIN"/>
    <property type="match status" value="1"/>
</dbReference>
<dbReference type="PRINTS" id="PR00753">
    <property type="entry name" value="ACCSYNTHASE"/>
</dbReference>
<dbReference type="GO" id="GO:0006520">
    <property type="term" value="P:amino acid metabolic process"/>
    <property type="evidence" value="ECO:0007669"/>
    <property type="project" value="TreeGrafter"/>
</dbReference>
<dbReference type="Pfam" id="PF00155">
    <property type="entry name" value="Aminotran_1_2"/>
    <property type="match status" value="1"/>
</dbReference>
<evidence type="ECO:0000313" key="4">
    <source>
        <dbReference type="Proteomes" id="UP000187455"/>
    </source>
</evidence>
<gene>
    <name evidence="3" type="ORF">AYI68_g3597</name>
</gene>
<dbReference type="SUPFAM" id="SSF53383">
    <property type="entry name" value="PLP-dependent transferases"/>
    <property type="match status" value="1"/>
</dbReference>
<evidence type="ECO:0000259" key="2">
    <source>
        <dbReference type="Pfam" id="PF00155"/>
    </source>
</evidence>
<dbReference type="Gene3D" id="3.90.1150.10">
    <property type="entry name" value="Aspartate Aminotransferase, domain 1"/>
    <property type="match status" value="1"/>
</dbReference>
<dbReference type="InterPro" id="IPR004839">
    <property type="entry name" value="Aminotransferase_I/II_large"/>
</dbReference>
<dbReference type="GO" id="GO:0030170">
    <property type="term" value="F:pyridoxal phosphate binding"/>
    <property type="evidence" value="ECO:0007669"/>
    <property type="project" value="InterPro"/>
</dbReference>
<name>A0A1R0GZJ1_9FUNG</name>
<dbReference type="Gene3D" id="3.40.640.10">
    <property type="entry name" value="Type I PLP-dependent aspartate aminotransferase-like (Major domain)"/>
    <property type="match status" value="1"/>
</dbReference>
<evidence type="ECO:0000256" key="1">
    <source>
        <dbReference type="ARBA" id="ARBA00022898"/>
    </source>
</evidence>
<dbReference type="InterPro" id="IPR015422">
    <property type="entry name" value="PyrdxlP-dep_Trfase_small"/>
</dbReference>
<reference evidence="3 4" key="1">
    <citation type="journal article" date="2016" name="Mol. Biol. Evol.">
        <title>Genome-Wide Survey of Gut Fungi (Harpellales) Reveals the First Horizontally Transferred Ubiquitin Gene from a Mosquito Host.</title>
        <authorList>
            <person name="Wang Y."/>
            <person name="White M.M."/>
            <person name="Kvist S."/>
            <person name="Moncalvo J.M."/>
        </authorList>
    </citation>
    <scope>NUCLEOTIDE SEQUENCE [LARGE SCALE GENOMIC DNA]</scope>
    <source>
        <strain evidence="3 4">ALG-7-W6</strain>
    </source>
</reference>
<dbReference type="InterPro" id="IPR050478">
    <property type="entry name" value="Ethylene_sulfur-biosynth"/>
</dbReference>
<dbReference type="EMBL" id="LSSL01001691">
    <property type="protein sequence ID" value="OLY82286.1"/>
    <property type="molecule type" value="Genomic_DNA"/>
</dbReference>
<keyword evidence="1" id="KW-0663">Pyridoxal phosphate</keyword>
<proteinExistence type="predicted"/>
<dbReference type="CDD" id="cd00609">
    <property type="entry name" value="AAT_like"/>
    <property type="match status" value="1"/>
</dbReference>
<dbReference type="STRING" id="133383.A0A1R0GZJ1"/>
<dbReference type="InterPro" id="IPR015424">
    <property type="entry name" value="PyrdxlP-dep_Trfase"/>
</dbReference>
<dbReference type="Proteomes" id="UP000187455">
    <property type="component" value="Unassembled WGS sequence"/>
</dbReference>
<protein>
    <submittedName>
        <fullName evidence="3">1-aminocyclopropane-1-carboxylate synthase 2</fullName>
    </submittedName>
</protein>
<dbReference type="OrthoDB" id="7042322at2759"/>
<organism evidence="3 4">
    <name type="scientific">Smittium mucronatum</name>
    <dbReference type="NCBI Taxonomy" id="133383"/>
    <lineage>
        <taxon>Eukaryota</taxon>
        <taxon>Fungi</taxon>
        <taxon>Fungi incertae sedis</taxon>
        <taxon>Zoopagomycota</taxon>
        <taxon>Kickxellomycotina</taxon>
        <taxon>Harpellomycetes</taxon>
        <taxon>Harpellales</taxon>
        <taxon>Legeriomycetaceae</taxon>
        <taxon>Smittium</taxon>
    </lineage>
</organism>
<feature type="domain" description="Aminotransferase class I/classII large" evidence="2">
    <location>
        <begin position="63"/>
        <end position="427"/>
    </location>
</feature>
<evidence type="ECO:0000313" key="3">
    <source>
        <dbReference type="EMBL" id="OLY82286.1"/>
    </source>
</evidence>